<dbReference type="Proteomes" id="UP000572268">
    <property type="component" value="Unassembled WGS sequence"/>
</dbReference>
<dbReference type="SUPFAM" id="SSF103473">
    <property type="entry name" value="MFS general substrate transporter"/>
    <property type="match status" value="1"/>
</dbReference>
<evidence type="ECO:0000256" key="2">
    <source>
        <dbReference type="ARBA" id="ARBA00007965"/>
    </source>
</evidence>
<evidence type="ECO:0000313" key="11">
    <source>
        <dbReference type="Proteomes" id="UP000572268"/>
    </source>
</evidence>
<reference evidence="10 11" key="1">
    <citation type="submission" date="2020-04" db="EMBL/GenBank/DDBJ databases">
        <title>Perkinsus olseni comparative genomics.</title>
        <authorList>
            <person name="Bogema D.R."/>
        </authorList>
    </citation>
    <scope>NUCLEOTIDE SEQUENCE [LARGE SCALE GENOMIC DNA]</scope>
    <source>
        <strain evidence="8">ATCC PRA-179</strain>
        <strain evidence="9">ATCC PRA-31</strain>
    </source>
</reference>
<dbReference type="PANTHER" id="PTHR10332:SF10">
    <property type="entry name" value="EQUILIBRATIVE NUCLEOSIDE TRANSPORTER 4"/>
    <property type="match status" value="1"/>
</dbReference>
<comment type="subcellular location">
    <subcellularLocation>
        <location evidence="1">Membrane</location>
        <topology evidence="1">Multi-pass membrane protein</topology>
    </subcellularLocation>
</comment>
<dbReference type="EMBL" id="JABANN010000150">
    <property type="protein sequence ID" value="KAF4668961.1"/>
    <property type="molecule type" value="Genomic_DNA"/>
</dbReference>
<keyword evidence="6 7" id="KW-0472">Membrane</keyword>
<keyword evidence="3" id="KW-0813">Transport</keyword>
<comment type="caution">
    <text evidence="8">The sequence shown here is derived from an EMBL/GenBank/DDBJ whole genome shotgun (WGS) entry which is preliminary data.</text>
</comment>
<evidence type="ECO:0000256" key="3">
    <source>
        <dbReference type="ARBA" id="ARBA00022448"/>
    </source>
</evidence>
<feature type="transmembrane region" description="Helical" evidence="7">
    <location>
        <begin position="121"/>
        <end position="148"/>
    </location>
</feature>
<evidence type="ECO:0000256" key="5">
    <source>
        <dbReference type="ARBA" id="ARBA00022989"/>
    </source>
</evidence>
<evidence type="ECO:0000256" key="4">
    <source>
        <dbReference type="ARBA" id="ARBA00022692"/>
    </source>
</evidence>
<feature type="transmembrane region" description="Helical" evidence="7">
    <location>
        <begin position="89"/>
        <end position="109"/>
    </location>
</feature>
<dbReference type="Proteomes" id="UP000570595">
    <property type="component" value="Unassembled WGS sequence"/>
</dbReference>
<evidence type="ECO:0000256" key="6">
    <source>
        <dbReference type="ARBA" id="ARBA00023136"/>
    </source>
</evidence>
<feature type="transmembrane region" description="Helical" evidence="7">
    <location>
        <begin position="315"/>
        <end position="340"/>
    </location>
</feature>
<dbReference type="AlphaFoldDB" id="A0A7J6LTS7"/>
<name>A0A7J6LTS7_PEROL</name>
<feature type="transmembrane region" description="Helical" evidence="7">
    <location>
        <begin position="390"/>
        <end position="410"/>
    </location>
</feature>
<feature type="transmembrane region" description="Helical" evidence="7">
    <location>
        <begin position="155"/>
        <end position="178"/>
    </location>
</feature>
<dbReference type="Pfam" id="PF01733">
    <property type="entry name" value="Nucleoside_tran"/>
    <property type="match status" value="1"/>
</dbReference>
<sequence>MVSVKNLPADDVKPAAKVTVSLLAQMAILGFVALAPWNFVLSELPYLDEKFENHFGATVPICYGAAVNIAQLLLIWVGNKFTFAPRFDWGCIILSIFNILLAIVAMTIGDDNAVENPNLGFGLGLVCVFLLGFGHAVMESSAFGLAALCPKSCMIWVMVGEGVAGLVGWPLSMLLNWALTAGGVDRVSEWRCLIFFCITSLVTVIIVPMFRMITSKHPYMAEVLKIEQNRAKSSVMTRQTRRPVLAIVKDVAPMAFGAWCTLAVTFTVFPAQVVLWQSSDPSNTGFVSQVIYTFQVVDTIGRFIPNLGINLRPSFLMAFTVARSLFIPLFICTSLYPTVVPFHYDWFKHMQMGVFALTNGASATLSMVGGPQRVPNDKAEQEVAGYTMGFALINGIFVGSILGICTNLGLGQ</sequence>
<evidence type="ECO:0000313" key="9">
    <source>
        <dbReference type="EMBL" id="KAF4668961.1"/>
    </source>
</evidence>
<gene>
    <name evidence="8" type="primary">NT3_3</name>
    <name evidence="9" type="ORF">FOL46_001734</name>
    <name evidence="8" type="ORF">FOZ61_002334</name>
</gene>
<feature type="transmembrane region" description="Helical" evidence="7">
    <location>
        <begin position="20"/>
        <end position="37"/>
    </location>
</feature>
<feature type="transmembrane region" description="Helical" evidence="7">
    <location>
        <begin position="190"/>
        <end position="210"/>
    </location>
</feature>
<organism evidence="8 10">
    <name type="scientific">Perkinsus olseni</name>
    <name type="common">Perkinsus atlanticus</name>
    <dbReference type="NCBI Taxonomy" id="32597"/>
    <lineage>
        <taxon>Eukaryota</taxon>
        <taxon>Sar</taxon>
        <taxon>Alveolata</taxon>
        <taxon>Perkinsozoa</taxon>
        <taxon>Perkinsea</taxon>
        <taxon>Perkinsida</taxon>
        <taxon>Perkinsidae</taxon>
        <taxon>Perkinsus</taxon>
    </lineage>
</organism>
<feature type="transmembrane region" description="Helical" evidence="7">
    <location>
        <begin position="251"/>
        <end position="276"/>
    </location>
</feature>
<dbReference type="GO" id="GO:0005337">
    <property type="term" value="F:nucleoside transmembrane transporter activity"/>
    <property type="evidence" value="ECO:0007669"/>
    <property type="project" value="InterPro"/>
</dbReference>
<dbReference type="PANTHER" id="PTHR10332">
    <property type="entry name" value="EQUILIBRATIVE NUCLEOSIDE TRANSPORTER"/>
    <property type="match status" value="1"/>
</dbReference>
<protein>
    <submittedName>
        <fullName evidence="8">Transporter</fullName>
    </submittedName>
</protein>
<dbReference type="EMBL" id="JABAHT010000164">
    <property type="protein sequence ID" value="KAF4662604.1"/>
    <property type="molecule type" value="Genomic_DNA"/>
</dbReference>
<dbReference type="InterPro" id="IPR036259">
    <property type="entry name" value="MFS_trans_sf"/>
</dbReference>
<feature type="transmembrane region" description="Helical" evidence="7">
    <location>
        <begin position="57"/>
        <end position="77"/>
    </location>
</feature>
<evidence type="ECO:0000313" key="10">
    <source>
        <dbReference type="Proteomes" id="UP000570595"/>
    </source>
</evidence>
<comment type="similarity">
    <text evidence="2">Belongs to the SLC29A/ENT transporter (TC 2.A.57) family.</text>
</comment>
<evidence type="ECO:0000256" key="1">
    <source>
        <dbReference type="ARBA" id="ARBA00004141"/>
    </source>
</evidence>
<evidence type="ECO:0000313" key="8">
    <source>
        <dbReference type="EMBL" id="KAF4662604.1"/>
    </source>
</evidence>
<proteinExistence type="inferred from homology"/>
<dbReference type="OrthoDB" id="427043at2759"/>
<keyword evidence="5 7" id="KW-1133">Transmembrane helix</keyword>
<dbReference type="InterPro" id="IPR002259">
    <property type="entry name" value="Eqnu_transpt"/>
</dbReference>
<accession>A0A7J6LTS7</accession>
<keyword evidence="4 7" id="KW-0812">Transmembrane</keyword>
<dbReference type="GO" id="GO:0005886">
    <property type="term" value="C:plasma membrane"/>
    <property type="evidence" value="ECO:0007669"/>
    <property type="project" value="TreeGrafter"/>
</dbReference>
<evidence type="ECO:0000256" key="7">
    <source>
        <dbReference type="SAM" id="Phobius"/>
    </source>
</evidence>